<feature type="compositionally biased region" description="Pro residues" evidence="1">
    <location>
        <begin position="260"/>
        <end position="282"/>
    </location>
</feature>
<feature type="compositionally biased region" description="Polar residues" evidence="1">
    <location>
        <begin position="285"/>
        <end position="304"/>
    </location>
</feature>
<dbReference type="EMBL" id="JARBJD010000049">
    <property type="protein sequence ID" value="KAK2957135.1"/>
    <property type="molecule type" value="Genomic_DNA"/>
</dbReference>
<dbReference type="InterPro" id="IPR026708">
    <property type="entry name" value="CSPP1"/>
</dbReference>
<feature type="region of interest" description="Disordered" evidence="1">
    <location>
        <begin position="665"/>
        <end position="738"/>
    </location>
</feature>
<evidence type="ECO:0000313" key="2">
    <source>
        <dbReference type="EMBL" id="KAK2957135.1"/>
    </source>
</evidence>
<organism evidence="2 3">
    <name type="scientific">Blattamonas nauphoetae</name>
    <dbReference type="NCBI Taxonomy" id="2049346"/>
    <lineage>
        <taxon>Eukaryota</taxon>
        <taxon>Metamonada</taxon>
        <taxon>Preaxostyla</taxon>
        <taxon>Oxymonadida</taxon>
        <taxon>Blattamonas</taxon>
    </lineage>
</organism>
<dbReference type="PANTHER" id="PTHR21616:SF2">
    <property type="entry name" value="CENTROSOME AND SPINDLE POLE-ASSOCIATED PROTEIN 1"/>
    <property type="match status" value="1"/>
</dbReference>
<feature type="compositionally biased region" description="Low complexity" evidence="1">
    <location>
        <begin position="447"/>
        <end position="469"/>
    </location>
</feature>
<evidence type="ECO:0000313" key="3">
    <source>
        <dbReference type="Proteomes" id="UP001281761"/>
    </source>
</evidence>
<feature type="compositionally biased region" description="Polar residues" evidence="1">
    <location>
        <begin position="424"/>
        <end position="441"/>
    </location>
</feature>
<feature type="compositionally biased region" description="Basic and acidic residues" evidence="1">
    <location>
        <begin position="86"/>
        <end position="98"/>
    </location>
</feature>
<feature type="compositionally biased region" description="Basic and acidic residues" evidence="1">
    <location>
        <begin position="168"/>
        <end position="177"/>
    </location>
</feature>
<dbReference type="PANTHER" id="PTHR21616">
    <property type="entry name" value="CENTROSOME SPINDLE POLE ASSOCIATED PROTEIN"/>
    <property type="match status" value="1"/>
</dbReference>
<feature type="compositionally biased region" description="Basic and acidic residues" evidence="1">
    <location>
        <begin position="308"/>
        <end position="349"/>
    </location>
</feature>
<reference evidence="2 3" key="1">
    <citation type="journal article" date="2022" name="bioRxiv">
        <title>Genomics of Preaxostyla Flagellates Illuminates Evolutionary Transitions and the Path Towards Mitochondrial Loss.</title>
        <authorList>
            <person name="Novak L.V.F."/>
            <person name="Treitli S.C."/>
            <person name="Pyrih J."/>
            <person name="Halakuc P."/>
            <person name="Pipaliya S.V."/>
            <person name="Vacek V."/>
            <person name="Brzon O."/>
            <person name="Soukal P."/>
            <person name="Eme L."/>
            <person name="Dacks J.B."/>
            <person name="Karnkowska A."/>
            <person name="Elias M."/>
            <person name="Hampl V."/>
        </authorList>
    </citation>
    <scope>NUCLEOTIDE SEQUENCE [LARGE SCALE GENOMIC DNA]</scope>
    <source>
        <strain evidence="2">NAU3</strain>
        <tissue evidence="2">Gut</tissue>
    </source>
</reference>
<comment type="caution">
    <text evidence="2">The sequence shown here is derived from an EMBL/GenBank/DDBJ whole genome shotgun (WGS) entry which is preliminary data.</text>
</comment>
<gene>
    <name evidence="2" type="ORF">BLNAU_7965</name>
</gene>
<name>A0ABQ9Y089_9EUKA</name>
<feature type="compositionally biased region" description="Polar residues" evidence="1">
    <location>
        <begin position="665"/>
        <end position="707"/>
    </location>
</feature>
<sequence length="738" mass="85409">MAFAPPRKPRINPQHPSEPRKRNQVVHNDDSDSYQQYSEYYQDRPPKPRYPPTKNHRQNDGVYTDLSAEEYQPENIYKPSKPHRDHKYDDDQSPDVKIRSRPRSRQPKASIPRNEQDSPNEHLPEDNQYGRNDILLETPVDPIHRRQNFDHFDPPQKPAISSGNSYADELRKQIESKQRRKRREKQHQTTEEEWIWGKRTSGAGNPHFDVSGNVVAEYGDMNRRQTELQYVGQSELMLSKGENQHNQNIPSRQPQSFPEASPPAFSPVYPPPYPHSQPPPPQSVEQLYQPSVNHLQRPNMQPGSGQDFLEKRQREQMYRDELKRQAEEKRRQKQEEKRREEEYNRRLDEQITSYNPYGRGGSGAPIKDEYGNTVANLASVRNGFRPNEPHQPTSHHSRPQNQMQPQPLQPQHPSQYLPHYYPNVTPQFQQPPQHFSMQQYQPDRDSPPSFSHQPQPQYHPSHYPQAHPAIPQQYSRPPHSLDDITPEKVVPTSEKKLANFSPEQIKHMKQQEALQRQIEEKKRRQQEERRLQEELEKRDNERVERELRELSEKYSKNPASPQRRRRNLGPSVKEPTPTFESNVVVLPAKPRKSDPVQPQSLPSSKNAGLTQTGLYQRQKGAEPLNPTPAVPDPVPQKPNSELRSIDDMSLADIKESLKDIKSFLANLSQQPVRNPKRSTPAQSSRSQTPTSDPFASTNELPSISYITAPSVHTPLDNVRHSRKRPSIGLNSVSPPGSP</sequence>
<feature type="compositionally biased region" description="Basic and acidic residues" evidence="1">
    <location>
        <begin position="142"/>
        <end position="154"/>
    </location>
</feature>
<accession>A0ABQ9Y089</accession>
<proteinExistence type="predicted"/>
<feature type="compositionally biased region" description="Pro residues" evidence="1">
    <location>
        <begin position="625"/>
        <end position="636"/>
    </location>
</feature>
<feature type="region of interest" description="Disordered" evidence="1">
    <location>
        <begin position="1"/>
        <end position="208"/>
    </location>
</feature>
<evidence type="ECO:0000256" key="1">
    <source>
        <dbReference type="SAM" id="MobiDB-lite"/>
    </source>
</evidence>
<protein>
    <submittedName>
        <fullName evidence="2">Uncharacterized protein</fullName>
    </submittedName>
</protein>
<feature type="region of interest" description="Disordered" evidence="1">
    <location>
        <begin position="229"/>
        <end position="645"/>
    </location>
</feature>
<feature type="compositionally biased region" description="Polar residues" evidence="1">
    <location>
        <begin position="596"/>
        <end position="615"/>
    </location>
</feature>
<feature type="compositionally biased region" description="Basic and acidic residues" evidence="1">
    <location>
        <begin position="114"/>
        <end position="125"/>
    </location>
</feature>
<dbReference type="Proteomes" id="UP001281761">
    <property type="component" value="Unassembled WGS sequence"/>
</dbReference>
<feature type="compositionally biased region" description="Polar residues" evidence="1">
    <location>
        <begin position="728"/>
        <end position="738"/>
    </location>
</feature>
<feature type="compositionally biased region" description="Basic and acidic residues" evidence="1">
    <location>
        <begin position="517"/>
        <end position="555"/>
    </location>
</feature>
<keyword evidence="3" id="KW-1185">Reference proteome</keyword>
<feature type="compositionally biased region" description="Low complexity" evidence="1">
    <location>
        <begin position="399"/>
        <end position="422"/>
    </location>
</feature>